<dbReference type="InterPro" id="IPR029058">
    <property type="entry name" value="AB_hydrolase_fold"/>
</dbReference>
<protein>
    <recommendedName>
        <fullName evidence="4">Alpha/beta hydrolase</fullName>
    </recommendedName>
</protein>
<dbReference type="SUPFAM" id="SSF53474">
    <property type="entry name" value="alpha/beta-Hydrolases"/>
    <property type="match status" value="1"/>
</dbReference>
<feature type="chain" id="PRO_5031313446" description="Alpha/beta hydrolase" evidence="1">
    <location>
        <begin position="27"/>
        <end position="365"/>
    </location>
</feature>
<evidence type="ECO:0000313" key="2">
    <source>
        <dbReference type="EMBL" id="NII05625.1"/>
    </source>
</evidence>
<dbReference type="EMBL" id="JAARLZ010000002">
    <property type="protein sequence ID" value="NII05625.1"/>
    <property type="molecule type" value="Genomic_DNA"/>
</dbReference>
<evidence type="ECO:0000256" key="1">
    <source>
        <dbReference type="SAM" id="SignalP"/>
    </source>
</evidence>
<sequence>MKGFRRMGVCAATMLLATATCTDAWAARVFGTYIATTTVAGTQALEYCMDTPAAGNAPRILVLYHHGFQDYWSTANQLGATTTTGPAGCSKDDPNTVMHDIRAADAGNQVVTVAFEYPNDQGFPALAGAQASNQLRAQILADPRFAGIQRVVYFGVSMGGAVSGTALSENTRAGGAPISDWVLAEPVTDVFETYSYAVLANLVAPSLGFGAATSGIQQDTGQANPSFSALWRRSPFWNAAAIGKSLTGRTTIIAGAFDAEVTPDQAIKLNTNLGLSGSPSHLTIVTKPAPAGSSDFSLVTVLCGVLGLNASGCNSLPGHEDANDPVGPVMKEARSQLLNVIFGATPFVSGTELFDSSTGKRTQVR</sequence>
<comment type="caution">
    <text evidence="2">The sequence shown here is derived from an EMBL/GenBank/DDBJ whole genome shotgun (WGS) entry which is preliminary data.</text>
</comment>
<organism evidence="2 3">
    <name type="scientific">Luteibacter anthropi</name>
    <dbReference type="NCBI Taxonomy" id="564369"/>
    <lineage>
        <taxon>Bacteria</taxon>
        <taxon>Pseudomonadati</taxon>
        <taxon>Pseudomonadota</taxon>
        <taxon>Gammaproteobacteria</taxon>
        <taxon>Lysobacterales</taxon>
        <taxon>Rhodanobacteraceae</taxon>
        <taxon>Luteibacter</taxon>
    </lineage>
</organism>
<evidence type="ECO:0008006" key="4">
    <source>
        <dbReference type="Google" id="ProtNLM"/>
    </source>
</evidence>
<feature type="signal peptide" evidence="1">
    <location>
        <begin position="1"/>
        <end position="26"/>
    </location>
</feature>
<gene>
    <name evidence="2" type="ORF">HBF25_04365</name>
</gene>
<evidence type="ECO:0000313" key="3">
    <source>
        <dbReference type="Proteomes" id="UP000490980"/>
    </source>
</evidence>
<keyword evidence="1" id="KW-0732">Signal</keyword>
<name>A0A7X5U834_9GAMM</name>
<keyword evidence="3" id="KW-1185">Reference proteome</keyword>
<accession>A0A7X5U834</accession>
<proteinExistence type="predicted"/>
<dbReference type="RefSeq" id="WP_166946720.1">
    <property type="nucleotide sequence ID" value="NZ_CP077072.1"/>
</dbReference>
<reference evidence="2 3" key="1">
    <citation type="submission" date="2020-03" db="EMBL/GenBank/DDBJ databases">
        <authorList>
            <person name="Lai Q."/>
        </authorList>
    </citation>
    <scope>NUCLEOTIDE SEQUENCE [LARGE SCALE GENOMIC DNA]</scope>
    <source>
        <strain evidence="2 3">CCUG 25036</strain>
    </source>
</reference>
<dbReference type="AlphaFoldDB" id="A0A7X5U834"/>
<dbReference type="Gene3D" id="3.40.50.1820">
    <property type="entry name" value="alpha/beta hydrolase"/>
    <property type="match status" value="1"/>
</dbReference>
<dbReference type="Proteomes" id="UP000490980">
    <property type="component" value="Unassembled WGS sequence"/>
</dbReference>